<evidence type="ECO:0000256" key="5">
    <source>
        <dbReference type="SAM" id="SignalP"/>
    </source>
</evidence>
<evidence type="ECO:0000313" key="8">
    <source>
        <dbReference type="Proteomes" id="UP000239907"/>
    </source>
</evidence>
<dbReference type="RefSeq" id="WP_343125946.1">
    <property type="nucleotide sequence ID" value="NZ_MQWA01000001.1"/>
</dbReference>
<dbReference type="Gene3D" id="3.40.720.10">
    <property type="entry name" value="Alkaline Phosphatase, subunit A"/>
    <property type="match status" value="1"/>
</dbReference>
<dbReference type="SUPFAM" id="SSF53649">
    <property type="entry name" value="Alkaline phosphatase-like"/>
    <property type="match status" value="1"/>
</dbReference>
<dbReference type="EMBL" id="MQWA01000001">
    <property type="protein sequence ID" value="PQJ29069.1"/>
    <property type="molecule type" value="Genomic_DNA"/>
</dbReference>
<dbReference type="Proteomes" id="UP000239907">
    <property type="component" value="Unassembled WGS sequence"/>
</dbReference>
<keyword evidence="2" id="KW-0479">Metal-binding</keyword>
<evidence type="ECO:0000256" key="1">
    <source>
        <dbReference type="ARBA" id="ARBA00008779"/>
    </source>
</evidence>
<comment type="similarity">
    <text evidence="1">Belongs to the sulfatase family.</text>
</comment>
<evidence type="ECO:0000259" key="6">
    <source>
        <dbReference type="Pfam" id="PF00884"/>
    </source>
</evidence>
<evidence type="ECO:0000313" key="7">
    <source>
        <dbReference type="EMBL" id="PQJ29069.1"/>
    </source>
</evidence>
<accession>A0A2S7U255</accession>
<gene>
    <name evidence="7" type="ORF">BSZ32_11590</name>
</gene>
<evidence type="ECO:0000256" key="2">
    <source>
        <dbReference type="ARBA" id="ARBA00022723"/>
    </source>
</evidence>
<dbReference type="InterPro" id="IPR000917">
    <property type="entry name" value="Sulfatase_N"/>
</dbReference>
<dbReference type="InterPro" id="IPR024607">
    <property type="entry name" value="Sulfatase_CS"/>
</dbReference>
<dbReference type="GO" id="GO:0004065">
    <property type="term" value="F:arylsulfatase activity"/>
    <property type="evidence" value="ECO:0007669"/>
    <property type="project" value="TreeGrafter"/>
</dbReference>
<feature type="signal peptide" evidence="5">
    <location>
        <begin position="1"/>
        <end position="32"/>
    </location>
</feature>
<organism evidence="7 8">
    <name type="scientific">Rubritalea profundi</name>
    <dbReference type="NCBI Taxonomy" id="1658618"/>
    <lineage>
        <taxon>Bacteria</taxon>
        <taxon>Pseudomonadati</taxon>
        <taxon>Verrucomicrobiota</taxon>
        <taxon>Verrucomicrobiia</taxon>
        <taxon>Verrucomicrobiales</taxon>
        <taxon>Rubritaleaceae</taxon>
        <taxon>Rubritalea</taxon>
    </lineage>
</organism>
<keyword evidence="4" id="KW-0106">Calcium</keyword>
<evidence type="ECO:0000256" key="4">
    <source>
        <dbReference type="ARBA" id="ARBA00022837"/>
    </source>
</evidence>
<dbReference type="PANTHER" id="PTHR42693">
    <property type="entry name" value="ARYLSULFATASE FAMILY MEMBER"/>
    <property type="match status" value="1"/>
</dbReference>
<feature type="chain" id="PRO_5015429149" description="Sulfatase N-terminal domain-containing protein" evidence="5">
    <location>
        <begin position="33"/>
        <end position="117"/>
    </location>
</feature>
<keyword evidence="3" id="KW-0378">Hydrolase</keyword>
<evidence type="ECO:0000256" key="3">
    <source>
        <dbReference type="ARBA" id="ARBA00022801"/>
    </source>
</evidence>
<keyword evidence="8" id="KW-1185">Reference proteome</keyword>
<name>A0A2S7U255_9BACT</name>
<dbReference type="InterPro" id="IPR017850">
    <property type="entry name" value="Alkaline_phosphatase_core_sf"/>
</dbReference>
<proteinExistence type="inferred from homology"/>
<sequence>MHLTSSLIKKSPSSFMFSLALTICVAASTSAAKNSQPNIVFILADDMSYDSVSIFNDKIGNMKTPELDTLVRQGMHFTDAHSASAVCTPTRYGLLTGRHCWRTHLKSRCFGLTGCLL</sequence>
<dbReference type="AlphaFoldDB" id="A0A2S7U255"/>
<comment type="caution">
    <text evidence="7">The sequence shown here is derived from an EMBL/GenBank/DDBJ whole genome shotgun (WGS) entry which is preliminary data.</text>
</comment>
<dbReference type="GO" id="GO:0046872">
    <property type="term" value="F:metal ion binding"/>
    <property type="evidence" value="ECO:0007669"/>
    <property type="project" value="UniProtKB-KW"/>
</dbReference>
<dbReference type="PROSITE" id="PS00523">
    <property type="entry name" value="SULFATASE_1"/>
    <property type="match status" value="1"/>
</dbReference>
<reference evidence="7 8" key="1">
    <citation type="submission" date="2016-12" db="EMBL/GenBank/DDBJ databases">
        <title>Study of bacterial adaptation to deep sea.</title>
        <authorList>
            <person name="Song J."/>
            <person name="Yoshizawa S."/>
            <person name="Kogure K."/>
        </authorList>
    </citation>
    <scope>NUCLEOTIDE SEQUENCE [LARGE SCALE GENOMIC DNA]</scope>
    <source>
        <strain evidence="7 8">SAORIC-165</strain>
    </source>
</reference>
<dbReference type="InterPro" id="IPR050738">
    <property type="entry name" value="Sulfatase"/>
</dbReference>
<dbReference type="PANTHER" id="PTHR42693:SF53">
    <property type="entry name" value="ENDO-4-O-SULFATASE"/>
    <property type="match status" value="1"/>
</dbReference>
<protein>
    <recommendedName>
        <fullName evidence="6">Sulfatase N-terminal domain-containing protein</fullName>
    </recommendedName>
</protein>
<keyword evidence="5" id="KW-0732">Signal</keyword>
<dbReference type="Pfam" id="PF00884">
    <property type="entry name" value="Sulfatase"/>
    <property type="match status" value="1"/>
</dbReference>
<feature type="domain" description="Sulfatase N-terminal" evidence="6">
    <location>
        <begin position="37"/>
        <end position="98"/>
    </location>
</feature>